<name>A0AAD6J3K7_DREDA</name>
<evidence type="ECO:0000313" key="2">
    <source>
        <dbReference type="Proteomes" id="UP001221413"/>
    </source>
</evidence>
<dbReference type="AlphaFoldDB" id="A0AAD6J3K7"/>
<comment type="caution">
    <text evidence="1">The sequence shown here is derived from an EMBL/GenBank/DDBJ whole genome shotgun (WGS) entry which is preliminary data.</text>
</comment>
<dbReference type="Proteomes" id="UP001221413">
    <property type="component" value="Unassembled WGS sequence"/>
</dbReference>
<gene>
    <name evidence="1" type="ORF">Dda_3401</name>
</gene>
<sequence>MASCEESDDLHGNQIVLLKVVLGLDAMTECIRRPLLVPHTDDDGWPSHVRSRALRRLCT</sequence>
<keyword evidence="2" id="KW-1185">Reference proteome</keyword>
<accession>A0AAD6J3K7</accession>
<evidence type="ECO:0000313" key="1">
    <source>
        <dbReference type="EMBL" id="KAJ6262590.1"/>
    </source>
</evidence>
<organism evidence="1 2">
    <name type="scientific">Drechslerella dactyloides</name>
    <name type="common">Nematode-trapping fungus</name>
    <name type="synonym">Arthrobotrys dactyloides</name>
    <dbReference type="NCBI Taxonomy" id="74499"/>
    <lineage>
        <taxon>Eukaryota</taxon>
        <taxon>Fungi</taxon>
        <taxon>Dikarya</taxon>
        <taxon>Ascomycota</taxon>
        <taxon>Pezizomycotina</taxon>
        <taxon>Orbiliomycetes</taxon>
        <taxon>Orbiliales</taxon>
        <taxon>Orbiliaceae</taxon>
        <taxon>Drechslerella</taxon>
    </lineage>
</organism>
<protein>
    <submittedName>
        <fullName evidence="1">Uncharacterized protein</fullName>
    </submittedName>
</protein>
<reference evidence="1" key="1">
    <citation type="submission" date="2023-01" db="EMBL/GenBank/DDBJ databases">
        <title>The chitinases involved in constricting ring structure development in the nematode-trapping fungus Drechslerella dactyloides.</title>
        <authorList>
            <person name="Wang R."/>
            <person name="Zhang L."/>
            <person name="Tang P."/>
            <person name="Li S."/>
            <person name="Liang L."/>
        </authorList>
    </citation>
    <scope>NUCLEOTIDE SEQUENCE</scope>
    <source>
        <strain evidence="1">YMF1.00031</strain>
    </source>
</reference>
<proteinExistence type="predicted"/>
<dbReference type="EMBL" id="JAQGDS010000003">
    <property type="protein sequence ID" value="KAJ6262590.1"/>
    <property type="molecule type" value="Genomic_DNA"/>
</dbReference>